<name>A0AAW4YPP4_9GAMM</name>
<protein>
    <submittedName>
        <fullName evidence="1">Phage tail tape measure protein</fullName>
    </submittedName>
</protein>
<gene>
    <name evidence="1" type="ORF">HOP61_03020</name>
</gene>
<evidence type="ECO:0000313" key="2">
    <source>
        <dbReference type="Proteomes" id="UP001320178"/>
    </source>
</evidence>
<dbReference type="EMBL" id="JABFTS010000001">
    <property type="protein sequence ID" value="MCE8050264.1"/>
    <property type="molecule type" value="Genomic_DNA"/>
</dbReference>
<dbReference type="Proteomes" id="UP001320178">
    <property type="component" value="Unassembled WGS sequence"/>
</dbReference>
<proteinExistence type="predicted"/>
<reference evidence="1" key="1">
    <citation type="submission" date="2020-05" db="EMBL/GenBank/DDBJ databases">
        <authorList>
            <person name="Wang L."/>
            <person name="Shao Z."/>
        </authorList>
    </citation>
    <scope>NUCLEOTIDE SEQUENCE</scope>
    <source>
        <strain evidence="1">MCCC 1A05776</strain>
    </source>
</reference>
<organism evidence="1 2">
    <name type="scientific">Billgrantia desiderata</name>
    <dbReference type="NCBI Taxonomy" id="52021"/>
    <lineage>
        <taxon>Bacteria</taxon>
        <taxon>Pseudomonadati</taxon>
        <taxon>Pseudomonadota</taxon>
        <taxon>Gammaproteobacteria</taxon>
        <taxon>Oceanospirillales</taxon>
        <taxon>Halomonadaceae</taxon>
        <taxon>Billgrantia</taxon>
    </lineage>
</organism>
<reference evidence="1" key="2">
    <citation type="journal article" date="2021" name="Front. Microbiol.">
        <title>Aerobic Denitrification and Heterotrophic Sulfur Oxidation in the Genus Halomonas Revealed by Six Novel Species Characterizations and Genome-Based Analysis.</title>
        <authorList>
            <person name="Wang L."/>
            <person name="Shao Z."/>
        </authorList>
    </citation>
    <scope>NUCLEOTIDE SEQUENCE</scope>
    <source>
        <strain evidence="1">MCCC 1A05776</strain>
    </source>
</reference>
<dbReference type="AlphaFoldDB" id="A0AAW4YPP4"/>
<evidence type="ECO:0000313" key="1">
    <source>
        <dbReference type="EMBL" id="MCE8050264.1"/>
    </source>
</evidence>
<comment type="caution">
    <text evidence="1">The sequence shown here is derived from an EMBL/GenBank/DDBJ whole genome shotgun (WGS) entry which is preliminary data.</text>
</comment>
<sequence>MEKDAKKAAAGMAAITAAGVAAAGGLYAYAKAGMNTIDANAKLARSLDGTVDGLRAVNMAASDAGLDGMEASLNRLNRRLGAVEMNGGPALRTVKRLSLDLQHMQQLDVDEKLAYIADRIHATGMSSQEAARHLQQLGFEQRGAAELFVRGGDAIRSARQEIEAYGLSISMVDAVAIEQANDAISRLGLVPESAQNALAIRLAPSLNEMADSLNAVTRAFHAGEYDTQISIMQGLAAAGLGAAGAYATYRTAVNAATIAQWAFNTSLRANPLGALILTAGAAAGALYTFHNALDDSAGRARALQEAVGDVRQEISGLTVAQLENKRAEFLGNLLEQQQEATRIATEISKISDQVKAEDLMFQGRPGAGRARLQGVSGDAGLQSELDDALFRIEKTSAALAELDEHMNRLGQGGARGGGGGTDPGRNADAIVRQIAALKLQAATVGMSSSETTLFKLATEGATDAQLKQAAVLLEVVEAHERQQKLLSDYESLKDTLYPLEESQRRFREEMELLDLAAAAGLVDDLADAQRRLAQSYKESSDWAEVYGFEGKAAAEKVSRSAQDVGWAFQSSFEDAILGGEGLRDVLDGIYNDIIRIALRAGVTKPLGDAVSGAVSGFDWGSLWPFHTGGYTGDGGKYDPAGIVHRGEFVVQKSVVEKPGVLPFLHNLNRGYANGGYVGALPAGAVGGGSPVTVNVYTPPGMQASTDERQDANGGRSIDVMIDEVGAQKIRDPGSKMGRALRLTYGASRQLTGRG</sequence>
<accession>A0AAW4YPP4</accession>
<dbReference type="RefSeq" id="WP_234238573.1">
    <property type="nucleotide sequence ID" value="NZ_JABFTS010000001.1"/>
</dbReference>